<dbReference type="PROSITE" id="PS51898">
    <property type="entry name" value="TYR_RECOMBINASE"/>
    <property type="match status" value="1"/>
</dbReference>
<evidence type="ECO:0000313" key="9">
    <source>
        <dbReference type="Proteomes" id="UP001303946"/>
    </source>
</evidence>
<dbReference type="InterPro" id="IPR050090">
    <property type="entry name" value="Tyrosine_recombinase_XerCD"/>
</dbReference>
<evidence type="ECO:0000259" key="7">
    <source>
        <dbReference type="PROSITE" id="PS51900"/>
    </source>
</evidence>
<dbReference type="InterPro" id="IPR002104">
    <property type="entry name" value="Integrase_catalytic"/>
</dbReference>
<dbReference type="Gene3D" id="1.10.150.130">
    <property type="match status" value="1"/>
</dbReference>
<name>A0ABZ0CSJ1_9BURK</name>
<dbReference type="Proteomes" id="UP001303946">
    <property type="component" value="Chromosome"/>
</dbReference>
<dbReference type="Gene3D" id="1.10.443.10">
    <property type="entry name" value="Intergrase catalytic core"/>
    <property type="match status" value="1"/>
</dbReference>
<dbReference type="InterPro" id="IPR011010">
    <property type="entry name" value="DNA_brk_join_enz"/>
</dbReference>
<dbReference type="PANTHER" id="PTHR30349:SF41">
    <property type="entry name" value="INTEGRASE_RECOMBINASE PROTEIN MJ0367-RELATED"/>
    <property type="match status" value="1"/>
</dbReference>
<evidence type="ECO:0000256" key="3">
    <source>
        <dbReference type="ARBA" id="ARBA00023125"/>
    </source>
</evidence>
<keyword evidence="3 5" id="KW-0238">DNA-binding</keyword>
<evidence type="ECO:0000256" key="1">
    <source>
        <dbReference type="ARBA" id="ARBA00008857"/>
    </source>
</evidence>
<dbReference type="InterPro" id="IPR013762">
    <property type="entry name" value="Integrase-like_cat_sf"/>
</dbReference>
<evidence type="ECO:0000256" key="5">
    <source>
        <dbReference type="PROSITE-ProRule" id="PRU01248"/>
    </source>
</evidence>
<dbReference type="InterPro" id="IPR022169">
    <property type="entry name" value="DUF3701"/>
</dbReference>
<organism evidence="8 9">
    <name type="scientific">Piscinibacter gummiphilus</name>
    <dbReference type="NCBI Taxonomy" id="946333"/>
    <lineage>
        <taxon>Bacteria</taxon>
        <taxon>Pseudomonadati</taxon>
        <taxon>Pseudomonadota</taxon>
        <taxon>Betaproteobacteria</taxon>
        <taxon>Burkholderiales</taxon>
        <taxon>Sphaerotilaceae</taxon>
        <taxon>Piscinibacter</taxon>
    </lineage>
</organism>
<reference evidence="8 9" key="1">
    <citation type="submission" date="2023-10" db="EMBL/GenBank/DDBJ databases">
        <title>Bacteria for the degradation of biodegradable plastic PBAT(Polybutylene adipate terephthalate).</title>
        <authorList>
            <person name="Weon H.-Y."/>
            <person name="Yeon J."/>
        </authorList>
    </citation>
    <scope>NUCLEOTIDE SEQUENCE [LARGE SCALE GENOMIC DNA]</scope>
    <source>
        <strain evidence="8 9">SBD 7-3</strain>
    </source>
</reference>
<dbReference type="InterPro" id="IPR010998">
    <property type="entry name" value="Integrase_recombinase_N"/>
</dbReference>
<accession>A0ABZ0CSJ1</accession>
<dbReference type="Pfam" id="PF12482">
    <property type="entry name" value="DUF3701"/>
    <property type="match status" value="1"/>
</dbReference>
<evidence type="ECO:0000313" key="8">
    <source>
        <dbReference type="EMBL" id="WOB05895.1"/>
    </source>
</evidence>
<gene>
    <name evidence="8" type="ORF">RXV79_13280</name>
</gene>
<keyword evidence="2" id="KW-0229">DNA integration</keyword>
<dbReference type="InterPro" id="IPR044068">
    <property type="entry name" value="CB"/>
</dbReference>
<feature type="domain" description="Core-binding (CB)" evidence="7">
    <location>
        <begin position="218"/>
        <end position="322"/>
    </location>
</feature>
<dbReference type="PANTHER" id="PTHR30349">
    <property type="entry name" value="PHAGE INTEGRASE-RELATED"/>
    <property type="match status" value="1"/>
</dbReference>
<keyword evidence="9" id="KW-1185">Reference proteome</keyword>
<dbReference type="SUPFAM" id="SSF56349">
    <property type="entry name" value="DNA breaking-rejoining enzymes"/>
    <property type="match status" value="1"/>
</dbReference>
<evidence type="ECO:0000256" key="2">
    <source>
        <dbReference type="ARBA" id="ARBA00022908"/>
    </source>
</evidence>
<comment type="similarity">
    <text evidence="1">Belongs to the 'phage' integrase family.</text>
</comment>
<protein>
    <submittedName>
        <fullName evidence="8">Phage integrase family protein</fullName>
    </submittedName>
</protein>
<evidence type="ECO:0000259" key="6">
    <source>
        <dbReference type="PROSITE" id="PS51898"/>
    </source>
</evidence>
<proteinExistence type="inferred from homology"/>
<dbReference type="RefSeq" id="WP_316697977.1">
    <property type="nucleotide sequence ID" value="NZ_CP136336.1"/>
</dbReference>
<sequence length="563" mass="63572">MRNAPVPASSHNVSSFPSADELAALRAWYAGLPARQVVERYLGEKKATGQSSRAMLTAVRRQLAQYARSRGREELEEVFLHAPAERFARRKAVNAAVNAIRHLPLAQPTITDDVARWFPTRAVTALHRHAIRTLADLTVRVPRRRRWWVAIDGLGAVQAARIELFFAQHPDLTERARALVEQQPGQARPWEELVVPADVDGTHGAFRAPRQTCTLRADNDYEAVQTWLGLQDSDATRRAYRKEAERLILWAILEQGRALSSLTTEDAVAYRQFLRKPTPTSRWVGPARPRSAPDWRPFQGELSPRSVAYALSVIGAMFRWLIEQRYLLANPFAGLKVRGANRRPAVEASHVFTQHEWALLRGTADGLEYESGWTSPAAQRLRFTLDFWRDTGLRPHEFAESCLGKIQRDDAGDDWIQVVGKGGRVGDVAVPISAMGALERYLVQRGLPATRSRWNPCTPLIPSLQQPEIGISTGRLRALLERFFLFAADRLEPVNATAAHKLREATPHWLRHTHATHALELGVDLKTVQENLRHASISTTSGYLHTDKARRARQMREAFWRRP</sequence>
<evidence type="ECO:0000256" key="4">
    <source>
        <dbReference type="ARBA" id="ARBA00023172"/>
    </source>
</evidence>
<dbReference type="Pfam" id="PF00589">
    <property type="entry name" value="Phage_integrase"/>
    <property type="match status" value="1"/>
</dbReference>
<keyword evidence="4" id="KW-0233">DNA recombination</keyword>
<feature type="domain" description="Tyr recombinase" evidence="6">
    <location>
        <begin position="347"/>
        <end position="556"/>
    </location>
</feature>
<dbReference type="PROSITE" id="PS51900">
    <property type="entry name" value="CB"/>
    <property type="match status" value="1"/>
</dbReference>
<dbReference type="EMBL" id="CP136336">
    <property type="protein sequence ID" value="WOB05895.1"/>
    <property type="molecule type" value="Genomic_DNA"/>
</dbReference>